<proteinExistence type="predicted"/>
<feature type="signal peptide" evidence="1">
    <location>
        <begin position="1"/>
        <end position="28"/>
    </location>
</feature>
<protein>
    <recommendedName>
        <fullName evidence="4">Secreted protein</fullName>
    </recommendedName>
</protein>
<gene>
    <name evidence="2" type="ORF">CMC5_021570</name>
</gene>
<name>A0A0K1EAV7_CHOCO</name>
<dbReference type="EMBL" id="CP012159">
    <property type="protein sequence ID" value="AKT38016.1"/>
    <property type="molecule type" value="Genomic_DNA"/>
</dbReference>
<dbReference type="KEGG" id="ccro:CMC5_021570"/>
<dbReference type="Proteomes" id="UP000067626">
    <property type="component" value="Chromosome"/>
</dbReference>
<organism evidence="2 3">
    <name type="scientific">Chondromyces crocatus</name>
    <dbReference type="NCBI Taxonomy" id="52"/>
    <lineage>
        <taxon>Bacteria</taxon>
        <taxon>Pseudomonadati</taxon>
        <taxon>Myxococcota</taxon>
        <taxon>Polyangia</taxon>
        <taxon>Polyangiales</taxon>
        <taxon>Polyangiaceae</taxon>
        <taxon>Chondromyces</taxon>
    </lineage>
</organism>
<dbReference type="AlphaFoldDB" id="A0A0K1EAV7"/>
<keyword evidence="1" id="KW-0732">Signal</keyword>
<sequence length="285" mass="30759">MKAKRLLGAALALGLGLGAVTSTTIVEAQGKKSSKAPAAPAIAATPPTTKLSIALIPRAQDKKAKTLSWGMTPAQVASVIDKVIDESHAEDFRKTPGGPNLTKLEQQVQQEKIEFKQSRVDFGATPTGIDSTPLKGEYTYNNKEAMLTYERGKAKTHFFFIQDRLWKIIDERTLGEGSKAGKDYAEAVSKLANTFGIAGRVLPADFDNGRYSTEVDWKDASTHLRAVQRHDTALAIILEDNVTLGNLDALRPNKPADDNGIDPAVAAAVRKDGAPPDPKQDEKKK</sequence>
<accession>A0A0K1EAV7</accession>
<reference evidence="2 3" key="1">
    <citation type="submission" date="2015-07" db="EMBL/GenBank/DDBJ databases">
        <title>Genome analysis of myxobacterium Chondromyces crocatus Cm c5 reveals a high potential for natural compound synthesis and the genetic basis for the loss of fruiting body formation.</title>
        <authorList>
            <person name="Zaburannyi N."/>
            <person name="Bunk B."/>
            <person name="Maier J."/>
            <person name="Overmann J."/>
            <person name="Mueller R."/>
        </authorList>
    </citation>
    <scope>NUCLEOTIDE SEQUENCE [LARGE SCALE GENOMIC DNA]</scope>
    <source>
        <strain evidence="2 3">Cm c5</strain>
    </source>
</reference>
<keyword evidence="3" id="KW-1185">Reference proteome</keyword>
<evidence type="ECO:0000313" key="3">
    <source>
        <dbReference type="Proteomes" id="UP000067626"/>
    </source>
</evidence>
<dbReference type="OrthoDB" id="5511000at2"/>
<evidence type="ECO:0000313" key="2">
    <source>
        <dbReference type="EMBL" id="AKT38016.1"/>
    </source>
</evidence>
<feature type="chain" id="PRO_5005459143" description="Secreted protein" evidence="1">
    <location>
        <begin position="29"/>
        <end position="285"/>
    </location>
</feature>
<evidence type="ECO:0000256" key="1">
    <source>
        <dbReference type="SAM" id="SignalP"/>
    </source>
</evidence>
<evidence type="ECO:0008006" key="4">
    <source>
        <dbReference type="Google" id="ProtNLM"/>
    </source>
</evidence>
<dbReference type="RefSeq" id="WP_050430305.1">
    <property type="nucleotide sequence ID" value="NZ_CP012159.1"/>
</dbReference>
<dbReference type="STRING" id="52.CMC5_021570"/>